<evidence type="ECO:0000313" key="1">
    <source>
        <dbReference type="EMBL" id="KAL3290468.1"/>
    </source>
</evidence>
<proteinExistence type="predicted"/>
<reference evidence="1 2" key="1">
    <citation type="journal article" date="2021" name="BMC Biol.">
        <title>Horizontally acquired antibacterial genes associated with adaptive radiation of ladybird beetles.</title>
        <authorList>
            <person name="Li H.S."/>
            <person name="Tang X.F."/>
            <person name="Huang Y.H."/>
            <person name="Xu Z.Y."/>
            <person name="Chen M.L."/>
            <person name="Du X.Y."/>
            <person name="Qiu B.Y."/>
            <person name="Chen P.T."/>
            <person name="Zhang W."/>
            <person name="Slipinski A."/>
            <person name="Escalona H.E."/>
            <person name="Waterhouse R.M."/>
            <person name="Zwick A."/>
            <person name="Pang H."/>
        </authorList>
    </citation>
    <scope>NUCLEOTIDE SEQUENCE [LARGE SCALE GENOMIC DNA]</scope>
    <source>
        <strain evidence="1">SYSU2018</strain>
    </source>
</reference>
<dbReference type="EMBL" id="JABFTP020000186">
    <property type="protein sequence ID" value="KAL3290468.1"/>
    <property type="molecule type" value="Genomic_DNA"/>
</dbReference>
<comment type="caution">
    <text evidence="1">The sequence shown here is derived from an EMBL/GenBank/DDBJ whole genome shotgun (WGS) entry which is preliminary data.</text>
</comment>
<organism evidence="1 2">
    <name type="scientific">Cryptolaemus montrouzieri</name>
    <dbReference type="NCBI Taxonomy" id="559131"/>
    <lineage>
        <taxon>Eukaryota</taxon>
        <taxon>Metazoa</taxon>
        <taxon>Ecdysozoa</taxon>
        <taxon>Arthropoda</taxon>
        <taxon>Hexapoda</taxon>
        <taxon>Insecta</taxon>
        <taxon>Pterygota</taxon>
        <taxon>Neoptera</taxon>
        <taxon>Endopterygota</taxon>
        <taxon>Coleoptera</taxon>
        <taxon>Polyphaga</taxon>
        <taxon>Cucujiformia</taxon>
        <taxon>Coccinelloidea</taxon>
        <taxon>Coccinellidae</taxon>
        <taxon>Scymninae</taxon>
        <taxon>Scymnini</taxon>
        <taxon>Cryptolaemus</taxon>
    </lineage>
</organism>
<dbReference type="Proteomes" id="UP001516400">
    <property type="component" value="Unassembled WGS sequence"/>
</dbReference>
<evidence type="ECO:0000313" key="2">
    <source>
        <dbReference type="Proteomes" id="UP001516400"/>
    </source>
</evidence>
<dbReference type="InterPro" id="IPR021109">
    <property type="entry name" value="Peptidase_aspartic_dom_sf"/>
</dbReference>
<evidence type="ECO:0008006" key="3">
    <source>
        <dbReference type="Google" id="ProtNLM"/>
    </source>
</evidence>
<dbReference type="SUPFAM" id="SSF50630">
    <property type="entry name" value="Acid proteases"/>
    <property type="match status" value="1"/>
</dbReference>
<accession>A0ABD2PHY6</accession>
<keyword evidence="2" id="KW-1185">Reference proteome</keyword>
<protein>
    <recommendedName>
        <fullName evidence="3">Peptidase A2 domain-containing protein</fullName>
    </recommendedName>
</protein>
<gene>
    <name evidence="1" type="ORF">HHI36_023809</name>
</gene>
<sequence length="342" mass="38764">MLFGPAAELLEVFSADISSCIVKGEFMKIMIVGNVVGDERLYLIVKLSGKEIQGLMDSGATKAIVGQKGWNHLKSMKFIPKTNNSTTVSIAKAYTFACLQIGNKYVYICSTVDVNRLLGDALAYELRTRNLPSQTPVAEKRSILRNVLKSEREDEIVPPFSVKRDLAYELSTCSGNFNNLEENIKEFDINNRTKEFKGILIRIHHIGLRLGRIKRTENTISKLNHWMNCHSFLVQQLNQASAESDHQDTASQMNVSLLDTPVPVLPKQSTIDPSQELRIPSQPQIPDRFMSKTTYIGTMEEASSFDFSRWRLQYDGIFGVDIFLKRIEELRVSRGVWKARLL</sequence>
<dbReference type="AlphaFoldDB" id="A0ABD2PHY6"/>
<name>A0ABD2PHY6_9CUCU</name>